<name>G2X548_VERDV</name>
<reference evidence="1 2" key="1">
    <citation type="submission" date="2008-03" db="EMBL/GenBank/DDBJ databases">
        <title>The Genome Sequence of Verticillium dahliae VdLs.17.</title>
        <authorList>
            <consortium name="The Broad Institute Genome Sequencing Platform"/>
            <person name="Ma L.-J.J."/>
            <person name="Klosterman S.J."/>
            <person name="Subbarao K."/>
            <person name="Dobinson K."/>
            <person name="Veronese P."/>
            <person name="Kang S."/>
            <person name="Gold S.E."/>
            <person name="Young S."/>
            <person name="Jaffe D."/>
            <person name="Gnerre S."/>
            <person name="Berlin A."/>
            <person name="Heiman D."/>
            <person name="Hepburn T."/>
            <person name="Sykes S."/>
            <person name="Alvarado L."/>
            <person name="Kodira C.D."/>
            <person name="Lander E."/>
            <person name="Galagan J."/>
            <person name="Nusbaum C."/>
            <person name="Birren B."/>
        </authorList>
    </citation>
    <scope>NUCLEOTIDE SEQUENCE [LARGE SCALE GENOMIC DNA]</scope>
    <source>
        <strain evidence="2">VdLs.17 / ATCC MYA-4575 / FGSC 10137</strain>
    </source>
</reference>
<dbReference type="KEGG" id="vda:VDAG_05280"/>
<evidence type="ECO:0000313" key="2">
    <source>
        <dbReference type="Proteomes" id="UP000001611"/>
    </source>
</evidence>
<dbReference type="RefSeq" id="XP_009653311.1">
    <property type="nucleotide sequence ID" value="XM_009655016.1"/>
</dbReference>
<dbReference type="Proteomes" id="UP000001611">
    <property type="component" value="Chromosome 4"/>
</dbReference>
<protein>
    <submittedName>
        <fullName evidence="1">Uncharacterized protein</fullName>
    </submittedName>
</protein>
<dbReference type="EMBL" id="DS572703">
    <property type="protein sequence ID" value="EGY23842.1"/>
    <property type="molecule type" value="Genomic_DNA"/>
</dbReference>
<sequence length="62" mass="7005">MEEKQALQVLQKELDKEVDEAPAIDLVCPQPYPTSVNQASAYINRRSPRGTPASYLIEFLKN</sequence>
<dbReference type="AlphaFoldDB" id="G2X548"/>
<evidence type="ECO:0000313" key="1">
    <source>
        <dbReference type="EMBL" id="EGY23842.1"/>
    </source>
</evidence>
<dbReference type="InParanoid" id="G2X548"/>
<accession>G2X548</accession>
<dbReference type="GeneID" id="20706743"/>
<proteinExistence type="predicted"/>
<keyword evidence="2" id="KW-1185">Reference proteome</keyword>
<dbReference type="HOGENOM" id="CLU_2905877_0_0_1"/>
<gene>
    <name evidence="1" type="ORF">VDAG_05280</name>
</gene>
<organism evidence="1 2">
    <name type="scientific">Verticillium dahliae (strain VdLs.17 / ATCC MYA-4575 / FGSC 10137)</name>
    <name type="common">Verticillium wilt</name>
    <dbReference type="NCBI Taxonomy" id="498257"/>
    <lineage>
        <taxon>Eukaryota</taxon>
        <taxon>Fungi</taxon>
        <taxon>Dikarya</taxon>
        <taxon>Ascomycota</taxon>
        <taxon>Pezizomycotina</taxon>
        <taxon>Sordariomycetes</taxon>
        <taxon>Hypocreomycetidae</taxon>
        <taxon>Glomerellales</taxon>
        <taxon>Plectosphaerellaceae</taxon>
        <taxon>Verticillium</taxon>
    </lineage>
</organism>